<evidence type="ECO:0000313" key="6">
    <source>
        <dbReference type="Proteomes" id="UP000006469"/>
    </source>
</evidence>
<dbReference type="AlphaFoldDB" id="I3R9N7"/>
<dbReference type="EMBL" id="AOLO01000001">
    <property type="protein sequence ID" value="EMA05263.1"/>
    <property type="molecule type" value="Genomic_DNA"/>
</dbReference>
<geneLocation type="plasmid" evidence="4 8">
    <name>HMPLAS2</name>
</geneLocation>
<dbReference type="InterPro" id="IPR017146">
    <property type="entry name" value="Lanti_2_LanM"/>
</dbReference>
<evidence type="ECO:0000259" key="2">
    <source>
        <dbReference type="Pfam" id="PF13575"/>
    </source>
</evidence>
<proteinExistence type="predicted"/>
<dbReference type="GO" id="GO:0031179">
    <property type="term" value="P:peptide modification"/>
    <property type="evidence" value="ECO:0007669"/>
    <property type="project" value="InterPro"/>
</dbReference>
<evidence type="ECO:0000313" key="4">
    <source>
        <dbReference type="EMBL" id="AHZ24184.1"/>
    </source>
</evidence>
<reference evidence="4 8" key="4">
    <citation type="submission" date="2014-04" db="EMBL/GenBank/DDBJ databases">
        <title>Transcriptional profiles of Haloferax mediterranei on the basis of nitrogen availability.</title>
        <authorList>
            <person name="Bautista V."/>
        </authorList>
    </citation>
    <scope>NUCLEOTIDE SEQUENCE [LARGE SCALE GENOMIC DNA]</scope>
    <source>
        <strain evidence="4">ATCC 33500</strain>
        <strain evidence="8">ATCC 33500 / DSM 1411 / JCM 8866 / NBRC 14739 / NCIMB 2177 / R-4</strain>
        <plasmid evidence="4">HMPLAS2</plasmid>
        <plasmid evidence="8">Plasmid HMPLAS2</plasmid>
    </source>
</reference>
<dbReference type="Pfam" id="PF05147">
    <property type="entry name" value="LANC_like"/>
    <property type="match status" value="1"/>
</dbReference>
<accession>I3R9N7</accession>
<dbReference type="SMART" id="SM01260">
    <property type="entry name" value="LANC_like"/>
    <property type="match status" value="1"/>
</dbReference>
<organism evidence="3 6">
    <name type="scientific">Haloferax mediterranei (strain ATCC 33500 / DSM 1411 / JCM 8866 / NBRC 14739 / NCIMB 2177 / R-4)</name>
    <name type="common">Halobacterium mediterranei</name>
    <dbReference type="NCBI Taxonomy" id="523841"/>
    <lineage>
        <taxon>Archaea</taxon>
        <taxon>Methanobacteriati</taxon>
        <taxon>Methanobacteriota</taxon>
        <taxon>Stenosarchaea group</taxon>
        <taxon>Halobacteria</taxon>
        <taxon>Halobacteriales</taxon>
        <taxon>Haloferacaceae</taxon>
        <taxon>Haloferax</taxon>
    </lineage>
</organism>
<evidence type="ECO:0000313" key="5">
    <source>
        <dbReference type="EMBL" id="EMA05263.1"/>
    </source>
</evidence>
<dbReference type="InterPro" id="IPR025410">
    <property type="entry name" value="Lant_dehyd"/>
</dbReference>
<geneLocation type="plasmid" evidence="3 6">
    <name>pHM300</name>
</geneLocation>
<dbReference type="PATRIC" id="fig|523841.21.peg.128"/>
<dbReference type="KEGG" id="hme:HFX_5112"/>
<reference evidence="3 6" key="2">
    <citation type="journal article" date="2012" name="J. Bacteriol.">
        <title>Complete genome sequence of the metabolically versatile halophilic archaeon Haloferax mediterranei, a poly(3-hydroxybutyrate-co-3-hydroxyvalerate) producer.</title>
        <authorList>
            <person name="Han J."/>
            <person name="Zhang F."/>
            <person name="Hou J."/>
            <person name="Liu X."/>
            <person name="Li M."/>
            <person name="Liu H."/>
            <person name="Cai L."/>
            <person name="Zhang B."/>
            <person name="Chen Y."/>
            <person name="Zhou J."/>
            <person name="Hu S."/>
            <person name="Xiang H."/>
        </authorList>
    </citation>
    <scope>NUCLEOTIDE SEQUENCE [LARGE SCALE GENOMIC DNA]</scope>
    <source>
        <strain evidence="6">ATCC 33500 / DSM 1411 / JCM 8866 / NBRC 14739 / NCIMB 2177 / R-4</strain>
        <strain evidence="3">CGMCC 1.2087</strain>
        <plasmid evidence="6">pHM300</plasmid>
    </source>
</reference>
<dbReference type="InterPro" id="IPR007822">
    <property type="entry name" value="LANC-like"/>
</dbReference>
<dbReference type="SUPFAM" id="SSF158745">
    <property type="entry name" value="LanC-like"/>
    <property type="match status" value="1"/>
</dbReference>
<dbReference type="Pfam" id="PF13575">
    <property type="entry name" value="DUF4135"/>
    <property type="match status" value="1"/>
</dbReference>
<keyword evidence="1" id="KW-0175">Coiled coil</keyword>
<dbReference type="PRINTS" id="PR01950">
    <property type="entry name" value="LANCSUPER"/>
</dbReference>
<keyword evidence="3" id="KW-0614">Plasmid</keyword>
<evidence type="ECO:0000313" key="8">
    <source>
        <dbReference type="Proteomes" id="UP000027075"/>
    </source>
</evidence>
<dbReference type="PIRSF" id="PIRSF037228">
    <property type="entry name" value="Lant_mod_RumM"/>
    <property type="match status" value="1"/>
</dbReference>
<dbReference type="HOGENOM" id="CLU_009398_0_0_2"/>
<evidence type="ECO:0000313" key="3">
    <source>
        <dbReference type="EMBL" id="AFK20947.1"/>
    </source>
</evidence>
<gene>
    <name evidence="3" type="ordered locus">HFX_5112</name>
    <name evidence="4" type="ORF">BM92_18450</name>
    <name evidence="5" type="ORF">C439_00650</name>
</gene>
<sequence length="1063" mass="116433">MNRVYTMGTVLTESERHEIAGRARTLAERLDGPANSAGSPPPIDPTEIFDEWKHLFPDDESFRARLAHDGFTETAVREQIAATHWPETEPLPDWVDTLSDLVQHVGTCTKITRKSVSTPDQTPFGELLTAIASFACDQLSQTVVSMAAVSSMERQLVDRLRSLCVRVLYVEFKSFVEVHDPELAATNPAAVSEPSTEYYEQFIEAMLGQGFKNLCLEYPVLARQLTTLLDNWQSAVEELCRRLQTDREALRQRFGIEGSVTDLNPLTTDTHAGGRVPVQVSFEDGSVVYKPRPLDGEVTFYTILNRLDEYLPTPRFETPSLLPRDGYGWMELVEYRDLPDESAADRYYERAGSLLCLAYVLNFTDCHYENLLVDGATPTVVDGETIFHPHVESDAKPFETEASAAVDRSVLLSVMLPFSVGDPREAHGRRFADKVAGLGSDSEETALPNQSRPTIEAVNTDVMAVDMEAVTVDPYTNTPSVSGVDHPPSDHVDALVGGFEEAYETIHELHETGRFLNDVADPELVAGGNTRLLYRSTGRYASILRSAAARNSLRDGARLTVEYERLAVPFFDGTVETDRLWSLYDSERRALRDLDIPRFASRTDQRALFYRDEQLDVVADKTGYEFVRQRLDGMSETDRRRQTWLIRQALGESMTAGCTPPELTEQSEQKLRRRASTGRYEQAAVDLFDSAVDARVEAGGGPGWVSIVPESGINLYPADNSLFWGTGGIALTAAALYDATGRVHYLELADEVLSSVVDGIASGSIPAEHGGFQGIGSVVYVLSVVADLLGDDSYREAALAATRTLSADDITDADSLDVVAGVAGTLHGLLAYHERYGNDSVLELAVDCGDRLLNARTHVAGHFVWETTERSVPLTGFAHGSSGIAYALARLAASTGDPRYADAAREAIDFESALYSPSRTNWPRSATADSYQDRWCHGRTGIALGRIGIGTQLGNDALISEAGDALTKTGTAEPLHLDNLCCGNFGRVEALLVGSRRAGCDGTLADELASRCLARRERDGILSLPGHTREFVNPTFFDGVCGPAYTLLRLEAPDTLPSVLLLE</sequence>
<dbReference type="GeneID" id="13025846"/>
<dbReference type="RefSeq" id="WP_004056317.1">
    <property type="nucleotide sequence ID" value="NC_017943.1"/>
</dbReference>
<dbReference type="EMBL" id="CP007553">
    <property type="protein sequence ID" value="AHZ24184.1"/>
    <property type="molecule type" value="Genomic_DNA"/>
</dbReference>
<dbReference type="EMBL" id="CP001870">
    <property type="protein sequence ID" value="AFK20947.1"/>
    <property type="molecule type" value="Genomic_DNA"/>
</dbReference>
<keyword evidence="7" id="KW-1185">Reference proteome</keyword>
<reference evidence="3" key="5">
    <citation type="submission" date="2014-05" db="EMBL/GenBank/DDBJ databases">
        <authorList>
            <person name="Wang L."/>
            <person name="Yang H."/>
            <person name="Xiang H."/>
        </authorList>
    </citation>
    <scope>NUCLEOTIDE SEQUENCE</scope>
    <source>
        <strain evidence="3">CGMCC 1.2087</strain>
        <plasmid evidence="3">pHM300</plasmid>
    </source>
</reference>
<evidence type="ECO:0000256" key="1">
    <source>
        <dbReference type="SAM" id="Coils"/>
    </source>
</evidence>
<feature type="coiled-coil region" evidence="1">
    <location>
        <begin position="222"/>
        <end position="253"/>
    </location>
</feature>
<reference evidence="5 7" key="3">
    <citation type="journal article" date="2014" name="PLoS Genet.">
        <title>Phylogenetically driven sequencing of extremely halophilic archaea reveals strategies for static and dynamic osmo-response.</title>
        <authorList>
            <person name="Becker E.A."/>
            <person name="Seitzer P.M."/>
            <person name="Tritt A."/>
            <person name="Larsen D."/>
            <person name="Krusor M."/>
            <person name="Yao A.I."/>
            <person name="Wu D."/>
            <person name="Madern D."/>
            <person name="Eisen J.A."/>
            <person name="Darling A.E."/>
            <person name="Facciotti M.T."/>
        </authorList>
    </citation>
    <scope>NUCLEOTIDE SEQUENCE [LARGE SCALE GENOMIC DNA]</scope>
    <source>
        <strain evidence="5">ATCC 33500</strain>
        <strain evidence="7">ATCC 33500 / DSM 1411 / JCM 8866 / NBRC 14739 / NCIMB 2177 / R-4</strain>
    </source>
</reference>
<dbReference type="NCBIfam" id="TIGR03897">
    <property type="entry name" value="lanti_2_LanM"/>
    <property type="match status" value="1"/>
</dbReference>
<dbReference type="GO" id="GO:0005975">
    <property type="term" value="P:carbohydrate metabolic process"/>
    <property type="evidence" value="ECO:0007669"/>
    <property type="project" value="InterPro"/>
</dbReference>
<dbReference type="OrthoDB" id="271351at2157"/>
<dbReference type="Gene3D" id="1.50.10.10">
    <property type="match status" value="1"/>
</dbReference>
<dbReference type="Proteomes" id="UP000027075">
    <property type="component" value="Plasmid HMPLAS2"/>
</dbReference>
<dbReference type="Proteomes" id="UP000006469">
    <property type="component" value="Plasmid pHM300"/>
</dbReference>
<dbReference type="InterPro" id="IPR012341">
    <property type="entry name" value="6hp_glycosidase-like_sf"/>
</dbReference>
<reference evidence="3" key="1">
    <citation type="journal article" date="2012" name="Appl. Environ. Microbiol.">
        <title>Identification of the haloarchaeal phasin (PhaP) that functions in polyhydroxyalkanoate accumulation and granule formation in Haloferax mediterranei.</title>
        <authorList>
            <person name="Cai S."/>
            <person name="Cai L."/>
            <person name="Liu H."/>
            <person name="Liu X."/>
            <person name="Han J."/>
            <person name="Zhou J."/>
            <person name="Xiang H."/>
        </authorList>
    </citation>
    <scope>NUCLEOTIDE SEQUENCE</scope>
    <source>
        <strain evidence="3">CGMCC 1.2087</strain>
    </source>
</reference>
<evidence type="ECO:0000313" key="7">
    <source>
        <dbReference type="Proteomes" id="UP000011603"/>
    </source>
</evidence>
<name>I3R9N7_HALMT</name>
<dbReference type="Proteomes" id="UP000011603">
    <property type="component" value="Unassembled WGS sequence"/>
</dbReference>
<dbReference type="CDD" id="cd04792">
    <property type="entry name" value="LanM-like"/>
    <property type="match status" value="1"/>
</dbReference>
<feature type="domain" description="Lantibiotic biosynthesis protein dehydration" evidence="2">
    <location>
        <begin position="218"/>
        <end position="601"/>
    </location>
</feature>
<protein>
    <submittedName>
        <fullName evidence="4">Lanthionine synthetase</fullName>
    </submittedName>
    <submittedName>
        <fullName evidence="3">Lantibiotic modifying enzyme</fullName>
    </submittedName>
</protein>